<dbReference type="PANTHER" id="PTHR16131:SF2">
    <property type="entry name" value="LIGAND-DEPENDENT NUCLEAR RECEPTOR-INTERACTING FACTOR 1"/>
    <property type="match status" value="1"/>
</dbReference>
<sequence length="330" mass="36590">RDLLKVLLHSSSSGNLASIYQCLIIITHLSKQNTLSQSHNVFLVPEANTTSVLMLVYPQFNSEENFSTRSFDMLENVSMTSARREKLSSRGLNSQGNEASAGKLSLQRYPLLTCADQEDQVSLSGITELLNVTKKPQAPFFKYDLEIPPQAKIASVPLSSLPLKIQQLMSSRTKNVSEIRQAPEISSVTYVWPVIKMKDPSKSFLAIFPKSLTATSPNLAKHSSSLQVVSGDVQCSQITPVKQLVQEELLTARSCPLTVKSSNSIVSLILKSLTNTKNKDLKNILPLQSISPTGDQIEIPLFKHNALKWKNMSKVFDCLYTQVIHSVIFK</sequence>
<organism evidence="1 2">
    <name type="scientific">Dromaius novaehollandiae</name>
    <name type="common">Emu</name>
    <dbReference type="NCBI Taxonomy" id="8790"/>
    <lineage>
        <taxon>Eukaryota</taxon>
        <taxon>Metazoa</taxon>
        <taxon>Chordata</taxon>
        <taxon>Craniata</taxon>
        <taxon>Vertebrata</taxon>
        <taxon>Euteleostomi</taxon>
        <taxon>Archelosauria</taxon>
        <taxon>Archosauria</taxon>
        <taxon>Dinosauria</taxon>
        <taxon>Saurischia</taxon>
        <taxon>Theropoda</taxon>
        <taxon>Coelurosauria</taxon>
        <taxon>Aves</taxon>
        <taxon>Palaeognathae</taxon>
        <taxon>Casuariiformes</taxon>
        <taxon>Dromaiidae</taxon>
        <taxon>Dromaius</taxon>
    </lineage>
</organism>
<dbReference type="InterPro" id="IPR026191">
    <property type="entry name" value="LRIF1"/>
</dbReference>
<proteinExistence type="predicted"/>
<reference evidence="1" key="2">
    <citation type="submission" date="2025-09" db="UniProtKB">
        <authorList>
            <consortium name="Ensembl"/>
        </authorList>
    </citation>
    <scope>IDENTIFICATION</scope>
</reference>
<dbReference type="Proteomes" id="UP000694423">
    <property type="component" value="Unplaced"/>
</dbReference>
<evidence type="ECO:0000313" key="1">
    <source>
        <dbReference type="Ensembl" id="ENSDNVP00000011763.1"/>
    </source>
</evidence>
<dbReference type="Pfam" id="PF15741">
    <property type="entry name" value="LRIF1"/>
    <property type="match status" value="1"/>
</dbReference>
<evidence type="ECO:0000313" key="2">
    <source>
        <dbReference type="Proteomes" id="UP000694423"/>
    </source>
</evidence>
<accession>A0A8C4JQ53</accession>
<name>A0A8C4JQ53_DRONO</name>
<protein>
    <submittedName>
        <fullName evidence="1">Uncharacterized protein</fullName>
    </submittedName>
</protein>
<dbReference type="GO" id="GO:0006355">
    <property type="term" value="P:regulation of DNA-templated transcription"/>
    <property type="evidence" value="ECO:0007669"/>
    <property type="project" value="InterPro"/>
</dbReference>
<dbReference type="Ensembl" id="ENSDNVT00000014164.1">
    <property type="protein sequence ID" value="ENSDNVP00000011763.1"/>
    <property type="gene ID" value="ENSDNVG00000008290.1"/>
</dbReference>
<dbReference type="AlphaFoldDB" id="A0A8C4JQ53"/>
<dbReference type="PANTHER" id="PTHR16131">
    <property type="entry name" value="LIGAND-DEPENDENT NUCLEAR RECEPTOR-INTERACTING FACTOR 1"/>
    <property type="match status" value="1"/>
</dbReference>
<dbReference type="GO" id="GO:0042974">
    <property type="term" value="F:nuclear retinoic acid receptor binding"/>
    <property type="evidence" value="ECO:0007669"/>
    <property type="project" value="InterPro"/>
</dbReference>
<keyword evidence="2" id="KW-1185">Reference proteome</keyword>
<reference evidence="1" key="1">
    <citation type="submission" date="2025-08" db="UniProtKB">
        <authorList>
            <consortium name="Ensembl"/>
        </authorList>
    </citation>
    <scope>IDENTIFICATION</scope>
</reference>